<feature type="region of interest" description="Disordered" evidence="1">
    <location>
        <begin position="1"/>
        <end position="54"/>
    </location>
</feature>
<proteinExistence type="predicted"/>
<protein>
    <submittedName>
        <fullName evidence="2">Uncharacterized protein</fullName>
    </submittedName>
</protein>
<evidence type="ECO:0000256" key="1">
    <source>
        <dbReference type="SAM" id="MobiDB-lite"/>
    </source>
</evidence>
<sequence>MNERERFYSLVSAGNPNVRERRITRRRRKRRRTRSTTESNASSTSDSRESTGSYGYISRDVLHLETRNCLKIIERIK</sequence>
<evidence type="ECO:0000313" key="2">
    <source>
        <dbReference type="EMBL" id="EFO94539.1"/>
    </source>
</evidence>
<reference evidence="2" key="1">
    <citation type="submission" date="2007-07" db="EMBL/GenBank/DDBJ databases">
        <title>PCAP assembly of the Caenorhabditis remanei genome.</title>
        <authorList>
            <consortium name="The Caenorhabditis remanei Sequencing Consortium"/>
            <person name="Wilson R.K."/>
        </authorList>
    </citation>
    <scope>NUCLEOTIDE SEQUENCE [LARGE SCALE GENOMIC DNA]</scope>
    <source>
        <strain evidence="2">PB4641</strain>
    </source>
</reference>
<feature type="compositionally biased region" description="Basic residues" evidence="1">
    <location>
        <begin position="22"/>
        <end position="34"/>
    </location>
</feature>
<gene>
    <name evidence="2" type="ORF">CRE_05221</name>
</gene>
<organism evidence="3">
    <name type="scientific">Caenorhabditis remanei</name>
    <name type="common">Caenorhabditis vulgaris</name>
    <dbReference type="NCBI Taxonomy" id="31234"/>
    <lineage>
        <taxon>Eukaryota</taxon>
        <taxon>Metazoa</taxon>
        <taxon>Ecdysozoa</taxon>
        <taxon>Nematoda</taxon>
        <taxon>Chromadorea</taxon>
        <taxon>Rhabditida</taxon>
        <taxon>Rhabditina</taxon>
        <taxon>Rhabditomorpha</taxon>
        <taxon>Rhabditoidea</taxon>
        <taxon>Rhabditidae</taxon>
        <taxon>Peloderinae</taxon>
        <taxon>Caenorhabditis</taxon>
    </lineage>
</organism>
<dbReference type="AlphaFoldDB" id="E3NE89"/>
<evidence type="ECO:0000313" key="3">
    <source>
        <dbReference type="Proteomes" id="UP000008281"/>
    </source>
</evidence>
<dbReference type="Proteomes" id="UP000008281">
    <property type="component" value="Unassembled WGS sequence"/>
</dbReference>
<dbReference type="EMBL" id="DS268619">
    <property type="protein sequence ID" value="EFO94539.1"/>
    <property type="molecule type" value="Genomic_DNA"/>
</dbReference>
<accession>E3NE89</accession>
<dbReference type="HOGENOM" id="CLU_2640465_0_0_1"/>
<keyword evidence="3" id="KW-1185">Reference proteome</keyword>
<feature type="compositionally biased region" description="Low complexity" evidence="1">
    <location>
        <begin position="36"/>
        <end position="53"/>
    </location>
</feature>
<name>E3NE89_CAERE</name>